<evidence type="ECO:0000313" key="1">
    <source>
        <dbReference type="Proteomes" id="UP000887565"/>
    </source>
</evidence>
<name>A0A915JNE4_ROMCU</name>
<sequence>MQELYAHISQAGHPRRPRIIRDDVWELMLRLWVKEPEARPTMTEVALVLKQIYERFDGRRTENTSY</sequence>
<keyword evidence="1" id="KW-1185">Reference proteome</keyword>
<accession>A0A915JNE4</accession>
<dbReference type="Proteomes" id="UP000887565">
    <property type="component" value="Unplaced"/>
</dbReference>
<proteinExistence type="predicted"/>
<evidence type="ECO:0000313" key="2">
    <source>
        <dbReference type="WBParaSite" id="nRc.2.0.1.t27618-RA"/>
    </source>
</evidence>
<dbReference type="Gene3D" id="1.10.510.10">
    <property type="entry name" value="Transferase(Phosphotransferase) domain 1"/>
    <property type="match status" value="1"/>
</dbReference>
<dbReference type="SUPFAM" id="SSF56112">
    <property type="entry name" value="Protein kinase-like (PK-like)"/>
    <property type="match status" value="1"/>
</dbReference>
<reference evidence="2" key="1">
    <citation type="submission" date="2022-11" db="UniProtKB">
        <authorList>
            <consortium name="WormBaseParasite"/>
        </authorList>
    </citation>
    <scope>IDENTIFICATION</scope>
</reference>
<organism evidence="1 2">
    <name type="scientific">Romanomermis culicivorax</name>
    <name type="common">Nematode worm</name>
    <dbReference type="NCBI Taxonomy" id="13658"/>
    <lineage>
        <taxon>Eukaryota</taxon>
        <taxon>Metazoa</taxon>
        <taxon>Ecdysozoa</taxon>
        <taxon>Nematoda</taxon>
        <taxon>Enoplea</taxon>
        <taxon>Dorylaimia</taxon>
        <taxon>Mermithida</taxon>
        <taxon>Mermithoidea</taxon>
        <taxon>Mermithidae</taxon>
        <taxon>Romanomermis</taxon>
    </lineage>
</organism>
<dbReference type="AlphaFoldDB" id="A0A915JNE4"/>
<protein>
    <submittedName>
        <fullName evidence="2">Uncharacterized protein</fullName>
    </submittedName>
</protein>
<dbReference type="WBParaSite" id="nRc.2.0.1.t27618-RA">
    <property type="protein sequence ID" value="nRc.2.0.1.t27618-RA"/>
    <property type="gene ID" value="nRc.2.0.1.g27618"/>
</dbReference>
<dbReference type="InterPro" id="IPR011009">
    <property type="entry name" value="Kinase-like_dom_sf"/>
</dbReference>